<reference evidence="1" key="1">
    <citation type="journal article" date="2015" name="Nature">
        <title>Complex archaea that bridge the gap between prokaryotes and eukaryotes.</title>
        <authorList>
            <person name="Spang A."/>
            <person name="Saw J.H."/>
            <person name="Jorgensen S.L."/>
            <person name="Zaremba-Niedzwiedzka K."/>
            <person name="Martijn J."/>
            <person name="Lind A.E."/>
            <person name="van Eijk R."/>
            <person name="Schleper C."/>
            <person name="Guy L."/>
            <person name="Ettema T.J."/>
        </authorList>
    </citation>
    <scope>NUCLEOTIDE SEQUENCE</scope>
</reference>
<dbReference type="Pfam" id="PF00378">
    <property type="entry name" value="ECH_1"/>
    <property type="match status" value="1"/>
</dbReference>
<dbReference type="PANTHER" id="PTHR11941">
    <property type="entry name" value="ENOYL-COA HYDRATASE-RELATED"/>
    <property type="match status" value="1"/>
</dbReference>
<dbReference type="EMBL" id="LAZR01000099">
    <property type="protein sequence ID" value="KKN91866.1"/>
    <property type="molecule type" value="Genomic_DNA"/>
</dbReference>
<dbReference type="InterPro" id="IPR029045">
    <property type="entry name" value="ClpP/crotonase-like_dom_sf"/>
</dbReference>
<dbReference type="GO" id="GO:0006635">
    <property type="term" value="P:fatty acid beta-oxidation"/>
    <property type="evidence" value="ECO:0007669"/>
    <property type="project" value="TreeGrafter"/>
</dbReference>
<comment type="caution">
    <text evidence="1">The sequence shown here is derived from an EMBL/GenBank/DDBJ whole genome shotgun (WGS) entry which is preliminary data.</text>
</comment>
<dbReference type="GO" id="GO:0003824">
    <property type="term" value="F:catalytic activity"/>
    <property type="evidence" value="ECO:0007669"/>
    <property type="project" value="UniProtKB-ARBA"/>
</dbReference>
<proteinExistence type="predicted"/>
<sequence length="272" mass="29855">MSTSKLDTVMRHVHVSISNRIATVTLDRAPVNALDSVAIRELTATFNNLARSTEASVIVFTAAGERIFCGGIDLKDSARRHARELVEEDTTVDLLDPGAVIRDCFWAIMDCPLPVIAAVNGRAIGAGLVLAACCDMIIAADHVTFSVPEIKAGVLGGARHLQRLVGPFKTRKMFFTGEPETAQEFYRLGAVEAVVAPDRLLETAHELAASIARNSPIGLRLGKESLVRVEDLSVREGYRIEQDYTSRVTRYRDSAEARSAYLEKRDPDWSWS</sequence>
<accession>A0A0F9WZH2</accession>
<evidence type="ECO:0008006" key="2">
    <source>
        <dbReference type="Google" id="ProtNLM"/>
    </source>
</evidence>
<dbReference type="PANTHER" id="PTHR11941:SF54">
    <property type="entry name" value="ENOYL-COA HYDRATASE, MITOCHONDRIAL"/>
    <property type="match status" value="1"/>
</dbReference>
<gene>
    <name evidence="1" type="ORF">LCGC14_0213410</name>
</gene>
<dbReference type="CDD" id="cd06558">
    <property type="entry name" value="crotonase-like"/>
    <property type="match status" value="1"/>
</dbReference>
<protein>
    <recommendedName>
        <fullName evidence="2">Enoyl-CoA hydratase</fullName>
    </recommendedName>
</protein>
<evidence type="ECO:0000313" key="1">
    <source>
        <dbReference type="EMBL" id="KKN91866.1"/>
    </source>
</evidence>
<dbReference type="SUPFAM" id="SSF52096">
    <property type="entry name" value="ClpP/crotonase"/>
    <property type="match status" value="1"/>
</dbReference>
<dbReference type="AlphaFoldDB" id="A0A0F9WZH2"/>
<dbReference type="Gene3D" id="3.90.226.10">
    <property type="entry name" value="2-enoyl-CoA Hydratase, Chain A, domain 1"/>
    <property type="match status" value="1"/>
</dbReference>
<dbReference type="InterPro" id="IPR001753">
    <property type="entry name" value="Enoyl-CoA_hydra/iso"/>
</dbReference>
<name>A0A0F9WZH2_9ZZZZ</name>
<organism evidence="1">
    <name type="scientific">marine sediment metagenome</name>
    <dbReference type="NCBI Taxonomy" id="412755"/>
    <lineage>
        <taxon>unclassified sequences</taxon>
        <taxon>metagenomes</taxon>
        <taxon>ecological metagenomes</taxon>
    </lineage>
</organism>